<dbReference type="GO" id="GO:0042162">
    <property type="term" value="F:telomeric DNA binding"/>
    <property type="evidence" value="ECO:0007669"/>
    <property type="project" value="TreeGrafter"/>
</dbReference>
<comment type="similarity">
    <text evidence="1">Belongs to the TEL2 family.</text>
</comment>
<name>A0AAV5AK04_9AGAM</name>
<feature type="region of interest" description="Disordered" evidence="2">
    <location>
        <begin position="1"/>
        <end position="56"/>
    </location>
</feature>
<reference evidence="4" key="1">
    <citation type="submission" date="2021-10" db="EMBL/GenBank/DDBJ databases">
        <title>De novo Genome Assembly of Clathrus columnatus (Basidiomycota, Fungi) Using Illumina and Nanopore Sequence Data.</title>
        <authorList>
            <person name="Ogiso-Tanaka E."/>
            <person name="Itagaki H."/>
            <person name="Hosoya T."/>
            <person name="Hosaka K."/>
        </authorList>
    </citation>
    <scope>NUCLEOTIDE SEQUENCE</scope>
    <source>
        <strain evidence="4">MO-923</strain>
    </source>
</reference>
<comment type="caution">
    <text evidence="4">The sequence shown here is derived from an EMBL/GenBank/DDBJ whole genome shotgun (WGS) entry which is preliminary data.</text>
</comment>
<dbReference type="InterPro" id="IPR051970">
    <property type="entry name" value="TEL2_Regulation"/>
</dbReference>
<evidence type="ECO:0000259" key="3">
    <source>
        <dbReference type="Pfam" id="PF10193"/>
    </source>
</evidence>
<dbReference type="InterPro" id="IPR006939">
    <property type="entry name" value="SNF5"/>
</dbReference>
<dbReference type="PANTHER" id="PTHR15830">
    <property type="entry name" value="TELOMERE LENGTH REGULATION PROTEIN TEL2 FAMILY MEMBER"/>
    <property type="match status" value="1"/>
</dbReference>
<sequence>MSDSQLKQTISRLQSSAGATPRFPTWQNQPTPQAGTSWQNKDKKSRSRPTRTGAATPVAIAVAPGVYQQTGTSLYTQTASIPPSVPTYSTLLPSTTQALHTSYPSRLRTGATLLMQPILVSQSIANKAGRAAKRINYAEAASGDEDMEVDVGGKEIDSDDSDFMASGGIKTSIRREGSRALGSHQPSQQANMKGPLDQSYLGSIPPSRFLSSKPAQPTRHGYVTPDVLLEQARKPSTLIPIRVEIETETHRIRDAFVWNLNEQIISPAAFARIFCADLDLPSIPYAEQIEGAIRSQIEEWESVASLDLRPPLPQPSLEDPAPFYSVTNESIDDPKLDEWNPELLGEEYQEGEGEEVPDCRVILEIDVQIATQHLLDHIEWDLVSPLTPEHFARTLCNDLGLSGESVPLIAHAIHEEILRHKRDAIEWGVIHTGDAGITAEEEDKDRPRDRSGMSLLKDKTGLGMGMGFGRRGEGKGPRPLRGVFRDWSEMEDWGTSLEELTAEEVERREIERERAASMLPSSVKANIAEDTFLSQTSIRTFLRTIRSDIETLEELENVLLEPLAALELLPDAFDFQGPSSLTVEEILNAVSAIQHSLLTSVLPVWFYPLTDSDHLTLFKLYLCPANTTGNGIGVEIARNGLSNILSYISTLDRKYQGPRDLLKFCLLLLQELASLYPPDVIFQGIFITDRFFCNDENILLQRWEDYVRNGCSVPGKVLNIIQDSNAVELSPNLEYGSYFSLFCLATERVMFNVSQRSPTDALKDVLVQAISHLLLKLVNQGLFPSFQFGLTSQPSFFTSTLPTIQQRIRLQHQTSLEVLGSYTETWCTSIQALPLLSQRTLIKSLLSSLDVEVGIDVSSQSLRQVRSGVTVLRGVLGDCTSSYWMNNEIMKIISAVLMGSGKTWDLGLVRAIVCWVADPHVSTINEEDMTSLLLMTLAAIPRSSNVATQLSLSSSFISSISTFLSHSDISIRQCGMLVAEIVAERCNQKLNFDGWDGSGEHLEWVQSLRKWTNDWGRSAFDSEESKADISISKEIAVHPEGTSDLGTEALPGGMVDSDDDSLSGYSSSHRSSRPPSPTPSELDEMEKDPTLRVGQSKPIPKPVYLAQLVSLFRKSNNEEKDTADIIEVILSSAELLIRRKKGFGYELEENAVELTIALLMLRNNYDMEDFNEKRQAALVALVECCPKKTAQTLVEQFFTNQYSTTDRLTMLTALAFGARTLAGLVASPTPGSSYPKIAFPSKLLPPALHHRYATQEEIQQVQIGQILGGITQLALEKSKSEVEDALITTGNKDAIRTRMLKLGSTAHGIKRGQIEVLETTTSALTKLPPIPPSETFTVLAAEYFIMPLINHMWLYLRDTDTRIRKDVAGTGMILDTNVLAHFLSTLAVLVHDARNSTAFLAIIAPASIEIAITLGSRPIEAQRKSTDTRSPSLSTATPATVLTAALELALFSLDASATLDDGRTLALENAALIMALSSWAGEVLNVFERGHRILKGGGETESKLNAVAAGVVIRVEKIVEKWGRTI</sequence>
<dbReference type="PANTHER" id="PTHR15830:SF10">
    <property type="entry name" value="TELOMERE LENGTH REGULATION PROTEIN TEL2 HOMOLOG"/>
    <property type="match status" value="1"/>
</dbReference>
<dbReference type="InterPro" id="IPR038528">
    <property type="entry name" value="TEL2_C_sf"/>
</dbReference>
<dbReference type="Pfam" id="PF04855">
    <property type="entry name" value="SNF5"/>
    <property type="match status" value="1"/>
</dbReference>
<dbReference type="GO" id="GO:0005829">
    <property type="term" value="C:cytosol"/>
    <property type="evidence" value="ECO:0007669"/>
    <property type="project" value="TreeGrafter"/>
</dbReference>
<dbReference type="GO" id="GO:0006338">
    <property type="term" value="P:chromatin remodeling"/>
    <property type="evidence" value="ECO:0007669"/>
    <property type="project" value="InterPro"/>
</dbReference>
<dbReference type="Proteomes" id="UP001050691">
    <property type="component" value="Unassembled WGS sequence"/>
</dbReference>
<accession>A0AAV5AK04</accession>
<gene>
    <name evidence="4" type="ORF">Clacol_007441</name>
</gene>
<dbReference type="GO" id="GO:0051879">
    <property type="term" value="F:Hsp90 protein binding"/>
    <property type="evidence" value="ECO:0007669"/>
    <property type="project" value="TreeGrafter"/>
</dbReference>
<feature type="domain" description="Telomere length regulation protein conserved" evidence="3">
    <location>
        <begin position="1102"/>
        <end position="1218"/>
    </location>
</feature>
<dbReference type="Pfam" id="PF10193">
    <property type="entry name" value="Telomere_reg-2"/>
    <property type="match status" value="1"/>
</dbReference>
<feature type="compositionally biased region" description="Polar residues" evidence="2">
    <location>
        <begin position="1"/>
        <end position="18"/>
    </location>
</feature>
<evidence type="ECO:0000313" key="5">
    <source>
        <dbReference type="Proteomes" id="UP001050691"/>
    </source>
</evidence>
<dbReference type="Gene3D" id="1.25.40.720">
    <property type="entry name" value="Telomere length regulation protein 2, C-terminal domain"/>
    <property type="match status" value="1"/>
</dbReference>
<evidence type="ECO:0000256" key="1">
    <source>
        <dbReference type="ARBA" id="ARBA00006133"/>
    </source>
</evidence>
<feature type="region of interest" description="Disordered" evidence="2">
    <location>
        <begin position="176"/>
        <end position="198"/>
    </location>
</feature>
<keyword evidence="5" id="KW-1185">Reference proteome</keyword>
<evidence type="ECO:0000256" key="2">
    <source>
        <dbReference type="SAM" id="MobiDB-lite"/>
    </source>
</evidence>
<dbReference type="InterPro" id="IPR019337">
    <property type="entry name" value="Telomere_length_regulation_dom"/>
</dbReference>
<proteinExistence type="inferred from homology"/>
<feature type="compositionally biased region" description="Polar residues" evidence="2">
    <location>
        <begin position="25"/>
        <end position="39"/>
    </location>
</feature>
<dbReference type="GO" id="GO:0051083">
    <property type="term" value="P:'de novo' cotranslational protein folding"/>
    <property type="evidence" value="ECO:0007669"/>
    <property type="project" value="TreeGrafter"/>
</dbReference>
<dbReference type="GO" id="GO:0000228">
    <property type="term" value="C:nuclear chromosome"/>
    <property type="evidence" value="ECO:0007669"/>
    <property type="project" value="InterPro"/>
</dbReference>
<dbReference type="EMBL" id="BPWL01000008">
    <property type="protein sequence ID" value="GJJ13190.1"/>
    <property type="molecule type" value="Genomic_DNA"/>
</dbReference>
<evidence type="ECO:0000313" key="4">
    <source>
        <dbReference type="EMBL" id="GJJ13190.1"/>
    </source>
</evidence>
<protein>
    <recommendedName>
        <fullName evidence="3">Telomere length regulation protein conserved domain-containing protein</fullName>
    </recommendedName>
</protein>
<organism evidence="4 5">
    <name type="scientific">Clathrus columnatus</name>
    <dbReference type="NCBI Taxonomy" id="1419009"/>
    <lineage>
        <taxon>Eukaryota</taxon>
        <taxon>Fungi</taxon>
        <taxon>Dikarya</taxon>
        <taxon>Basidiomycota</taxon>
        <taxon>Agaricomycotina</taxon>
        <taxon>Agaricomycetes</taxon>
        <taxon>Phallomycetidae</taxon>
        <taxon>Phallales</taxon>
        <taxon>Clathraceae</taxon>
        <taxon>Clathrus</taxon>
    </lineage>
</organism>
<feature type="region of interest" description="Disordered" evidence="2">
    <location>
        <begin position="1037"/>
        <end position="1097"/>
    </location>
</feature>